<dbReference type="PROSITE" id="PS50930">
    <property type="entry name" value="HTH_LYTTR"/>
    <property type="match status" value="1"/>
</dbReference>
<evidence type="ECO:0000313" key="6">
    <source>
        <dbReference type="Proteomes" id="UP000613030"/>
    </source>
</evidence>
<dbReference type="Gene3D" id="2.40.50.1020">
    <property type="entry name" value="LytTr DNA-binding domain"/>
    <property type="match status" value="1"/>
</dbReference>
<dbReference type="PROSITE" id="PS50110">
    <property type="entry name" value="RESPONSE_REGULATORY"/>
    <property type="match status" value="1"/>
</dbReference>
<keyword evidence="6" id="KW-1185">Reference proteome</keyword>
<evidence type="ECO:0000256" key="2">
    <source>
        <dbReference type="PROSITE-ProRule" id="PRU00169"/>
    </source>
</evidence>
<dbReference type="InterPro" id="IPR050595">
    <property type="entry name" value="Bact_response_regulator"/>
</dbReference>
<dbReference type="Pfam" id="PF00072">
    <property type="entry name" value="Response_reg"/>
    <property type="match status" value="1"/>
</dbReference>
<dbReference type="InterPro" id="IPR007492">
    <property type="entry name" value="LytTR_DNA-bd_dom"/>
</dbReference>
<dbReference type="PANTHER" id="PTHR44591">
    <property type="entry name" value="STRESS RESPONSE REGULATOR PROTEIN 1"/>
    <property type="match status" value="1"/>
</dbReference>
<organism evidence="5 6">
    <name type="scientific">Chryseolinea lacunae</name>
    <dbReference type="NCBI Taxonomy" id="2801331"/>
    <lineage>
        <taxon>Bacteria</taxon>
        <taxon>Pseudomonadati</taxon>
        <taxon>Bacteroidota</taxon>
        <taxon>Cytophagia</taxon>
        <taxon>Cytophagales</taxon>
        <taxon>Fulvivirgaceae</taxon>
        <taxon>Chryseolinea</taxon>
    </lineage>
</organism>
<dbReference type="Pfam" id="PF04397">
    <property type="entry name" value="LytTR"/>
    <property type="match status" value="1"/>
</dbReference>
<dbReference type="InterPro" id="IPR011006">
    <property type="entry name" value="CheY-like_superfamily"/>
</dbReference>
<feature type="domain" description="Response regulatory" evidence="3">
    <location>
        <begin position="5"/>
        <end position="120"/>
    </location>
</feature>
<dbReference type="SMART" id="SM00850">
    <property type="entry name" value="LytTR"/>
    <property type="match status" value="1"/>
</dbReference>
<evidence type="ECO:0000313" key="5">
    <source>
        <dbReference type="EMBL" id="MBL0744563.1"/>
    </source>
</evidence>
<dbReference type="InterPro" id="IPR001789">
    <property type="entry name" value="Sig_transdc_resp-reg_receiver"/>
</dbReference>
<feature type="domain" description="HTH LytTR-type" evidence="4">
    <location>
        <begin position="141"/>
        <end position="211"/>
    </location>
</feature>
<evidence type="ECO:0000256" key="1">
    <source>
        <dbReference type="ARBA" id="ARBA00022553"/>
    </source>
</evidence>
<proteinExistence type="predicted"/>
<dbReference type="Gene3D" id="3.40.50.2300">
    <property type="match status" value="1"/>
</dbReference>
<dbReference type="PANTHER" id="PTHR44591:SF3">
    <property type="entry name" value="RESPONSE REGULATORY DOMAIN-CONTAINING PROTEIN"/>
    <property type="match status" value="1"/>
</dbReference>
<reference evidence="5 6" key="1">
    <citation type="submission" date="2021-01" db="EMBL/GenBank/DDBJ databases">
        <title>Chryseolinea sp. Jin1 Genome sequencing and assembly.</title>
        <authorList>
            <person name="Kim I."/>
        </authorList>
    </citation>
    <scope>NUCLEOTIDE SEQUENCE [LARGE SCALE GENOMIC DNA]</scope>
    <source>
        <strain evidence="5 6">Jin1</strain>
    </source>
</reference>
<feature type="modified residue" description="4-aspartylphosphate" evidence="2">
    <location>
        <position position="55"/>
    </location>
</feature>
<evidence type="ECO:0000259" key="3">
    <source>
        <dbReference type="PROSITE" id="PS50110"/>
    </source>
</evidence>
<protein>
    <submittedName>
        <fullName evidence="5">Response regulator</fullName>
    </submittedName>
</protein>
<dbReference type="Proteomes" id="UP000613030">
    <property type="component" value="Unassembled WGS sequence"/>
</dbReference>
<comment type="caution">
    <text evidence="5">The sequence shown here is derived from an EMBL/GenBank/DDBJ whole genome shotgun (WGS) entry which is preliminary data.</text>
</comment>
<keyword evidence="1 2" id="KW-0597">Phosphoprotein</keyword>
<dbReference type="SUPFAM" id="SSF52172">
    <property type="entry name" value="CheY-like"/>
    <property type="match status" value="1"/>
</dbReference>
<dbReference type="CDD" id="cd17534">
    <property type="entry name" value="REC_DC-like"/>
    <property type="match status" value="1"/>
</dbReference>
<dbReference type="EMBL" id="JAERRB010000011">
    <property type="protein sequence ID" value="MBL0744563.1"/>
    <property type="molecule type" value="Genomic_DNA"/>
</dbReference>
<accession>A0ABS1KZ58</accession>
<dbReference type="SMART" id="SM00448">
    <property type="entry name" value="REC"/>
    <property type="match status" value="1"/>
</dbReference>
<name>A0ABS1KZ58_9BACT</name>
<dbReference type="RefSeq" id="WP_202014257.1">
    <property type="nucleotide sequence ID" value="NZ_JAERRB010000011.1"/>
</dbReference>
<gene>
    <name evidence="5" type="ORF">JI741_25235</name>
</gene>
<evidence type="ECO:0000259" key="4">
    <source>
        <dbReference type="PROSITE" id="PS50930"/>
    </source>
</evidence>
<sequence>MSTLKILAVEDDPIYAASLEMVVEQLGYDLTGIVDNAAAALKLLETDPPDLILMDIGIRDTMNGIELAARINQSLRVPIIYVTAFKDNATFQQAKLTSPAAYILKPYDPVSLQSAIELAFFSRVDQPKPAQETTAVQSDAFFIKDNTRLIKIKLDEVMMVEVDEKYCFIVTTRKRHIINMRLKDLLDKLPAGDFIQVHRSFVVRKSAIEEINTGDQTLRILDKTIPVGKTYKDHLLATLNYLS</sequence>